<keyword evidence="3" id="KW-0378">Hydrolase</keyword>
<dbReference type="PANTHER" id="PTHR37326:SF2">
    <property type="entry name" value="SUCCINYLGLUTAMATE DESUCCINYLASE_ASPARTOACYLASE FAMILY PROTEIN"/>
    <property type="match status" value="1"/>
</dbReference>
<dbReference type="GO" id="GO:0046872">
    <property type="term" value="F:metal ion binding"/>
    <property type="evidence" value="ECO:0007669"/>
    <property type="project" value="UniProtKB-KW"/>
</dbReference>
<evidence type="ECO:0000256" key="3">
    <source>
        <dbReference type="ARBA" id="ARBA00022801"/>
    </source>
</evidence>
<keyword evidence="2" id="KW-0479">Metal-binding</keyword>
<feature type="region of interest" description="Disordered" evidence="5">
    <location>
        <begin position="337"/>
        <end position="374"/>
    </location>
</feature>
<dbReference type="PIRSF" id="PIRSF039012">
    <property type="entry name" value="ASP"/>
    <property type="match status" value="1"/>
</dbReference>
<comment type="caution">
    <text evidence="7">The sequence shown here is derived from an EMBL/GenBank/DDBJ whole genome shotgun (WGS) entry which is preliminary data.</text>
</comment>
<dbReference type="GO" id="GO:0016811">
    <property type="term" value="F:hydrolase activity, acting on carbon-nitrogen (but not peptide) bonds, in linear amides"/>
    <property type="evidence" value="ECO:0007669"/>
    <property type="project" value="InterPro"/>
</dbReference>
<comment type="cofactor">
    <cofactor evidence="1">
        <name>Zn(2+)</name>
        <dbReference type="ChEBI" id="CHEBI:29105"/>
    </cofactor>
</comment>
<dbReference type="InterPro" id="IPR055438">
    <property type="entry name" value="AstE_AspA_cat"/>
</dbReference>
<dbReference type="InterPro" id="IPR043795">
    <property type="entry name" value="N-alpha-Ac-DABA-like"/>
</dbReference>
<dbReference type="GO" id="GO:0016788">
    <property type="term" value="F:hydrolase activity, acting on ester bonds"/>
    <property type="evidence" value="ECO:0007669"/>
    <property type="project" value="InterPro"/>
</dbReference>
<name>A0A844ZWY5_9SPHN</name>
<dbReference type="CDD" id="cd06251">
    <property type="entry name" value="M14_ASTE_ASPA-like"/>
    <property type="match status" value="1"/>
</dbReference>
<dbReference type="Proteomes" id="UP000460626">
    <property type="component" value="Unassembled WGS sequence"/>
</dbReference>
<dbReference type="EMBL" id="WTYH01000001">
    <property type="protein sequence ID" value="MXO92801.1"/>
    <property type="molecule type" value="Genomic_DNA"/>
</dbReference>
<evidence type="ECO:0000256" key="5">
    <source>
        <dbReference type="SAM" id="MobiDB-lite"/>
    </source>
</evidence>
<dbReference type="InterPro" id="IPR053138">
    <property type="entry name" value="N-alpha-Ac-DABA_deacetylase"/>
</dbReference>
<organism evidence="7 8">
    <name type="scientific">Aurantiacibacter arachoides</name>
    <dbReference type="NCBI Taxonomy" id="1850444"/>
    <lineage>
        <taxon>Bacteria</taxon>
        <taxon>Pseudomonadati</taxon>
        <taxon>Pseudomonadota</taxon>
        <taxon>Alphaproteobacteria</taxon>
        <taxon>Sphingomonadales</taxon>
        <taxon>Erythrobacteraceae</taxon>
        <taxon>Aurantiacibacter</taxon>
    </lineage>
</organism>
<dbReference type="Pfam" id="PF24827">
    <property type="entry name" value="AstE_AspA_cat"/>
    <property type="match status" value="1"/>
</dbReference>
<evidence type="ECO:0000259" key="6">
    <source>
        <dbReference type="Pfam" id="PF24827"/>
    </source>
</evidence>
<dbReference type="Gene3D" id="3.40.630.10">
    <property type="entry name" value="Zn peptidases"/>
    <property type="match status" value="1"/>
</dbReference>
<dbReference type="RefSeq" id="WP_131452140.1">
    <property type="nucleotide sequence ID" value="NZ_BMJK01000001.1"/>
</dbReference>
<evidence type="ECO:0000256" key="1">
    <source>
        <dbReference type="ARBA" id="ARBA00001947"/>
    </source>
</evidence>
<evidence type="ECO:0000256" key="2">
    <source>
        <dbReference type="ARBA" id="ARBA00022723"/>
    </source>
</evidence>
<evidence type="ECO:0000313" key="7">
    <source>
        <dbReference type="EMBL" id="MXO92801.1"/>
    </source>
</evidence>
<evidence type="ECO:0000256" key="4">
    <source>
        <dbReference type="ARBA" id="ARBA00022833"/>
    </source>
</evidence>
<feature type="domain" description="Succinylglutamate desuccinylase/Aspartoacylase catalytic" evidence="6">
    <location>
        <begin position="45"/>
        <end position="225"/>
    </location>
</feature>
<evidence type="ECO:0000313" key="8">
    <source>
        <dbReference type="Proteomes" id="UP000460626"/>
    </source>
</evidence>
<dbReference type="OrthoDB" id="9782876at2"/>
<gene>
    <name evidence="7" type="ORF">GRI62_04155</name>
</gene>
<keyword evidence="4" id="KW-0862">Zinc</keyword>
<feature type="compositionally biased region" description="Acidic residues" evidence="5">
    <location>
        <begin position="347"/>
        <end position="363"/>
    </location>
</feature>
<dbReference type="AlphaFoldDB" id="A0A844ZWY5"/>
<proteinExistence type="predicted"/>
<dbReference type="SUPFAM" id="SSF53187">
    <property type="entry name" value="Zn-dependent exopeptidases"/>
    <property type="match status" value="1"/>
</dbReference>
<reference evidence="7 8" key="1">
    <citation type="submission" date="2019-12" db="EMBL/GenBank/DDBJ databases">
        <title>Genomic-based taxomic classification of the family Erythrobacteraceae.</title>
        <authorList>
            <person name="Xu L."/>
        </authorList>
    </citation>
    <scope>NUCLEOTIDE SEQUENCE [LARGE SCALE GENOMIC DNA]</scope>
    <source>
        <strain evidence="7 8">RC4-10-4</strain>
    </source>
</reference>
<protein>
    <submittedName>
        <fullName evidence="7">Succinylglutamate desuccinylase</fullName>
    </submittedName>
</protein>
<dbReference type="PANTHER" id="PTHR37326">
    <property type="entry name" value="BLL3975 PROTEIN"/>
    <property type="match status" value="1"/>
</dbReference>
<sequence>MGHAFEIGGIAVARGTRQRIALPISHTLTGLSANLMLEVVHGATDGPTVFVSAAIHGDEIAGTAIIQRLIPRIDAAQLAGTIILAPAVNIYGFIAQSRYLPDRRDLNRSFPGNPNGSLASQLAHCFFENVICRSTLGIDLHSAAVHRYNLPQVRIAAGDERLIELATVFGAPIIIESPLREGSMRQLAHERGTPMLLLEAGEALRFDRFSTEVGTRGVLRVLAHIGMLPGDDAMANVPAPSRSNRTRWVRAPRGGVSHRLRKSGDSVTRGEVLARVGGVFGEDCRDVISPIDGIVIGHATLPVVYQGDAMFHIAEVEHPERAGERIASLDFAIHAKEPAGPARPLMDEDEVEEMEADGEDTDAEASAKAARTPL</sequence>
<accession>A0A844ZWY5</accession>
<keyword evidence="8" id="KW-1185">Reference proteome</keyword>